<reference evidence="4" key="1">
    <citation type="journal article" date="2009" name="Science">
        <title>The B73 maize genome: complexity, diversity, and dynamics.</title>
        <authorList>
            <person name="Schnable P.S."/>
            <person name="Ware D."/>
            <person name="Fulton R.S."/>
            <person name="Stein J.C."/>
            <person name="Wei F."/>
            <person name="Pasternak S."/>
            <person name="Liang C."/>
            <person name="Zhang J."/>
            <person name="Fulton L."/>
            <person name="Graves T.A."/>
            <person name="Minx P."/>
            <person name="Reily A.D."/>
            <person name="Courtney L."/>
            <person name="Kruchowski S.S."/>
            <person name="Tomlinson C."/>
            <person name="Strong C."/>
            <person name="Delehaunty K."/>
            <person name="Fronick C."/>
            <person name="Courtney B."/>
            <person name="Rock S.M."/>
            <person name="Belter E."/>
            <person name="Du F."/>
            <person name="Kim K."/>
            <person name="Abbott R.M."/>
            <person name="Cotton M."/>
            <person name="Levy A."/>
            <person name="Marchetto P."/>
            <person name="Ochoa K."/>
            <person name="Jackson S.M."/>
            <person name="Gillam B."/>
            <person name="Chen W."/>
            <person name="Yan L."/>
            <person name="Higginbotham J."/>
            <person name="Cardenas M."/>
            <person name="Waligorski J."/>
            <person name="Applebaum E."/>
            <person name="Phelps L."/>
            <person name="Falcone J."/>
            <person name="Kanchi K."/>
            <person name="Thane T."/>
            <person name="Scimone A."/>
            <person name="Thane N."/>
            <person name="Henke J."/>
            <person name="Wang T."/>
            <person name="Ruppert J."/>
            <person name="Shah N."/>
            <person name="Rotter K."/>
            <person name="Hodges J."/>
            <person name="Ingenthron E."/>
            <person name="Cordes M."/>
            <person name="Kohlberg S."/>
            <person name="Sgro J."/>
            <person name="Delgado B."/>
            <person name="Mead K."/>
            <person name="Chinwalla A."/>
            <person name="Leonard S."/>
            <person name="Crouse K."/>
            <person name="Collura K."/>
            <person name="Kudrna D."/>
            <person name="Currie J."/>
            <person name="He R."/>
            <person name="Angelova A."/>
            <person name="Rajasekar S."/>
            <person name="Mueller T."/>
            <person name="Lomeli R."/>
            <person name="Scara G."/>
            <person name="Ko A."/>
            <person name="Delaney K."/>
            <person name="Wissotski M."/>
            <person name="Lopez G."/>
            <person name="Campos D."/>
            <person name="Braidotti M."/>
            <person name="Ashley E."/>
            <person name="Golser W."/>
            <person name="Kim H."/>
            <person name="Lee S."/>
            <person name="Lin J."/>
            <person name="Dujmic Z."/>
            <person name="Kim W."/>
            <person name="Talag J."/>
            <person name="Zuccolo A."/>
            <person name="Fan C."/>
            <person name="Sebastian A."/>
            <person name="Kramer M."/>
            <person name="Spiegel L."/>
            <person name="Nascimento L."/>
            <person name="Zutavern T."/>
            <person name="Miller B."/>
            <person name="Ambroise C."/>
            <person name="Muller S."/>
            <person name="Spooner W."/>
            <person name="Narechania A."/>
            <person name="Ren L."/>
            <person name="Wei S."/>
            <person name="Kumari S."/>
            <person name="Faga B."/>
            <person name="Levy M.J."/>
            <person name="McMahan L."/>
            <person name="Van Buren P."/>
            <person name="Vaughn M.W."/>
            <person name="Ying K."/>
            <person name="Yeh C.-T."/>
            <person name="Emrich S.J."/>
            <person name="Jia Y."/>
            <person name="Kalyanaraman A."/>
            <person name="Hsia A.-P."/>
            <person name="Barbazuk W.B."/>
            <person name="Baucom R.S."/>
            <person name="Brutnell T.P."/>
            <person name="Carpita N.C."/>
            <person name="Chaparro C."/>
            <person name="Chia J.-M."/>
            <person name="Deragon J.-M."/>
            <person name="Estill J.C."/>
            <person name="Fu Y."/>
            <person name="Jeddeloh J.A."/>
            <person name="Han Y."/>
            <person name="Lee H."/>
            <person name="Li P."/>
            <person name="Lisch D.R."/>
            <person name="Liu S."/>
            <person name="Liu Z."/>
            <person name="Nagel D.H."/>
            <person name="McCann M.C."/>
            <person name="SanMiguel P."/>
            <person name="Myers A.M."/>
            <person name="Nettleton D."/>
            <person name="Nguyen J."/>
            <person name="Penning B.W."/>
            <person name="Ponnala L."/>
            <person name="Schneider K.L."/>
            <person name="Schwartz D.C."/>
            <person name="Sharma A."/>
            <person name="Soderlund C."/>
            <person name="Springer N.M."/>
            <person name="Sun Q."/>
            <person name="Wang H."/>
            <person name="Waterman M."/>
            <person name="Westerman R."/>
            <person name="Wolfgruber T.K."/>
            <person name="Yang L."/>
            <person name="Yu Y."/>
            <person name="Zhang L."/>
            <person name="Zhou S."/>
            <person name="Zhu Q."/>
            <person name="Bennetzen J.L."/>
            <person name="Dawe R.K."/>
            <person name="Jiang J."/>
            <person name="Jiang N."/>
            <person name="Presting G.G."/>
            <person name="Wessler S.R."/>
            <person name="Aluru S."/>
            <person name="Martienssen R.A."/>
            <person name="Clifton S.W."/>
            <person name="McCombie W.R."/>
            <person name="Wing R.A."/>
            <person name="Wilson R.K."/>
        </authorList>
    </citation>
    <scope>NUCLEOTIDE SEQUENCE [LARGE SCALE GENOMIC DNA]</scope>
    <source>
        <strain evidence="4">cv. B73</strain>
    </source>
</reference>
<proteinExistence type="predicted"/>
<evidence type="ECO:0000313" key="4">
    <source>
        <dbReference type="Proteomes" id="UP000007305"/>
    </source>
</evidence>
<organism evidence="3 4">
    <name type="scientific">Zea mays</name>
    <name type="common">Maize</name>
    <dbReference type="NCBI Taxonomy" id="4577"/>
    <lineage>
        <taxon>Eukaryota</taxon>
        <taxon>Viridiplantae</taxon>
        <taxon>Streptophyta</taxon>
        <taxon>Embryophyta</taxon>
        <taxon>Tracheophyta</taxon>
        <taxon>Spermatophyta</taxon>
        <taxon>Magnoliopsida</taxon>
        <taxon>Liliopsida</taxon>
        <taxon>Poales</taxon>
        <taxon>Poaceae</taxon>
        <taxon>PACMAD clade</taxon>
        <taxon>Panicoideae</taxon>
        <taxon>Andropogonodae</taxon>
        <taxon>Andropogoneae</taxon>
        <taxon>Tripsacinae</taxon>
        <taxon>Zea</taxon>
    </lineage>
</organism>
<reference evidence="3" key="3">
    <citation type="submission" date="2021-05" db="UniProtKB">
        <authorList>
            <consortium name="EnsemblPlants"/>
        </authorList>
    </citation>
    <scope>IDENTIFICATION</scope>
    <source>
        <strain evidence="3">cv. B73</strain>
    </source>
</reference>
<feature type="region of interest" description="Disordered" evidence="1">
    <location>
        <begin position="128"/>
        <end position="158"/>
    </location>
</feature>
<dbReference type="PANTHER" id="PTHR24348:SF68">
    <property type="entry name" value="SERINE_THREONINE-PROTEIN KINASE ATG1C"/>
    <property type="match status" value="1"/>
</dbReference>
<dbReference type="Gramene" id="Zm00001eb290180_T001">
    <property type="protein sequence ID" value="Zm00001eb290180_P001"/>
    <property type="gene ID" value="Zm00001eb290180"/>
</dbReference>
<dbReference type="GO" id="GO:0010506">
    <property type="term" value="P:regulation of autophagy"/>
    <property type="evidence" value="ECO:0007669"/>
    <property type="project" value="InterPro"/>
</dbReference>
<dbReference type="GO" id="GO:0004674">
    <property type="term" value="F:protein serine/threonine kinase activity"/>
    <property type="evidence" value="ECO:0007669"/>
    <property type="project" value="InterPro"/>
</dbReference>
<keyword evidence="4" id="KW-1185">Reference proteome</keyword>
<evidence type="ECO:0000313" key="3">
    <source>
        <dbReference type="EnsemblPlants" id="Zm00001eb290180_P001"/>
    </source>
</evidence>
<dbReference type="Gene3D" id="1.10.510.10">
    <property type="entry name" value="Transferase(Phosphotransferase) domain 1"/>
    <property type="match status" value="1"/>
</dbReference>
<dbReference type="Proteomes" id="UP000007305">
    <property type="component" value="Chromosome 6"/>
</dbReference>
<sequence length="158" mass="18038">MALLSFYAIKLFIKKWCVVFVGVLSSFGHYKAKIIKMLVLAFNITSANGKIYLFALQLLKNILRTHEIRLPSDCELSHDCIDLCRKLLRLNSVERLTVEEFVHHPFLSEHAPERTLSRTLSEIRDGFPINNISPTRPSSQSSQEDCMPFPLDDESSGQ</sequence>
<dbReference type="PANTHER" id="PTHR24348">
    <property type="entry name" value="SERINE/THREONINE-PROTEIN KINASE UNC-51-RELATED"/>
    <property type="match status" value="1"/>
</dbReference>
<keyword evidence="2" id="KW-1133">Transmembrane helix</keyword>
<keyword evidence="2" id="KW-0472">Membrane</keyword>
<evidence type="ECO:0000256" key="1">
    <source>
        <dbReference type="SAM" id="MobiDB-lite"/>
    </source>
</evidence>
<accession>A0A804Q122</accession>
<protein>
    <recommendedName>
        <fullName evidence="5">Serine/threonine-protein kinase ATG1c</fullName>
    </recommendedName>
</protein>
<dbReference type="AlphaFoldDB" id="A0A804Q122"/>
<evidence type="ECO:0008006" key="5">
    <source>
        <dbReference type="Google" id="ProtNLM"/>
    </source>
</evidence>
<feature type="transmembrane region" description="Helical" evidence="2">
    <location>
        <begin position="12"/>
        <end position="32"/>
    </location>
</feature>
<feature type="transmembrane region" description="Helical" evidence="2">
    <location>
        <begin position="38"/>
        <end position="59"/>
    </location>
</feature>
<dbReference type="InParanoid" id="A0A804Q122"/>
<keyword evidence="2" id="KW-0812">Transmembrane</keyword>
<evidence type="ECO:0000256" key="2">
    <source>
        <dbReference type="SAM" id="Phobius"/>
    </source>
</evidence>
<reference evidence="3" key="2">
    <citation type="submission" date="2019-07" db="EMBL/GenBank/DDBJ databases">
        <authorList>
            <person name="Seetharam A."/>
            <person name="Woodhouse M."/>
            <person name="Cannon E."/>
        </authorList>
    </citation>
    <scope>NUCLEOTIDE SEQUENCE [LARGE SCALE GENOMIC DNA]</scope>
    <source>
        <strain evidence="3">cv. B73</strain>
    </source>
</reference>
<name>A0A804Q122_MAIZE</name>
<dbReference type="InterPro" id="IPR045269">
    <property type="entry name" value="Atg1-like"/>
</dbReference>
<dbReference type="InterPro" id="IPR011009">
    <property type="entry name" value="Kinase-like_dom_sf"/>
</dbReference>
<dbReference type="SUPFAM" id="SSF56112">
    <property type="entry name" value="Protein kinase-like (PK-like)"/>
    <property type="match status" value="1"/>
</dbReference>
<feature type="compositionally biased region" description="Polar residues" evidence="1">
    <location>
        <begin position="130"/>
        <end position="144"/>
    </location>
</feature>
<dbReference type="EnsemblPlants" id="Zm00001eb290180_T001">
    <property type="protein sequence ID" value="Zm00001eb290180_P001"/>
    <property type="gene ID" value="Zm00001eb290180"/>
</dbReference>